<comment type="caution">
    <text evidence="6">The sequence shown here is derived from an EMBL/GenBank/DDBJ whole genome shotgun (WGS) entry which is preliminary data.</text>
</comment>
<dbReference type="PANTHER" id="PTHR45674:SF4">
    <property type="entry name" value="DNA LIGASE 1"/>
    <property type="match status" value="1"/>
</dbReference>
<dbReference type="CDD" id="cd07906">
    <property type="entry name" value="Adenylation_DNA_ligase_LigD_LigC"/>
    <property type="match status" value="1"/>
</dbReference>
<dbReference type="SUPFAM" id="SSF56091">
    <property type="entry name" value="DNA ligase/mRNA capping enzyme, catalytic domain"/>
    <property type="match status" value="1"/>
</dbReference>
<dbReference type="Gene3D" id="3.30.1490.70">
    <property type="match status" value="1"/>
</dbReference>
<dbReference type="InterPro" id="IPR012310">
    <property type="entry name" value="DNA_ligase_ATP-dep_cent"/>
</dbReference>
<dbReference type="EC" id="6.5.1.1" evidence="2"/>
<dbReference type="Gene3D" id="2.40.50.140">
    <property type="entry name" value="Nucleic acid-binding proteins"/>
    <property type="match status" value="1"/>
</dbReference>
<dbReference type="InterPro" id="IPR014146">
    <property type="entry name" value="LigD_ligase_dom"/>
</dbReference>
<dbReference type="InterPro" id="IPR012309">
    <property type="entry name" value="DNA_ligase_ATP-dep_C"/>
</dbReference>
<accession>A0AAW9TZS6</accession>
<evidence type="ECO:0000313" key="7">
    <source>
        <dbReference type="Proteomes" id="UP000429484"/>
    </source>
</evidence>
<keyword evidence="3 6" id="KW-0436">Ligase</keyword>
<dbReference type="GO" id="GO:0005524">
    <property type="term" value="F:ATP binding"/>
    <property type="evidence" value="ECO:0007669"/>
    <property type="project" value="InterPro"/>
</dbReference>
<evidence type="ECO:0000313" key="6">
    <source>
        <dbReference type="EMBL" id="MQW37428.1"/>
    </source>
</evidence>
<gene>
    <name evidence="6" type="ORF">GHK53_32940</name>
</gene>
<dbReference type="GO" id="GO:0003910">
    <property type="term" value="F:DNA ligase (ATP) activity"/>
    <property type="evidence" value="ECO:0007669"/>
    <property type="project" value="UniProtKB-EC"/>
</dbReference>
<protein>
    <recommendedName>
        <fullName evidence="2">DNA ligase (ATP)</fullName>
        <ecNumber evidence="2">6.5.1.1</ecNumber>
    </recommendedName>
</protein>
<dbReference type="Pfam" id="PF04679">
    <property type="entry name" value="DNA_ligase_A_C"/>
    <property type="match status" value="1"/>
</dbReference>
<evidence type="ECO:0000256" key="1">
    <source>
        <dbReference type="ARBA" id="ARBA00007572"/>
    </source>
</evidence>
<dbReference type="EMBL" id="WISR01000260">
    <property type="protein sequence ID" value="MQW37428.1"/>
    <property type="molecule type" value="Genomic_DNA"/>
</dbReference>
<organism evidence="6 7">
    <name type="scientific">Rhizobium meliloti</name>
    <name type="common">Ensifer meliloti</name>
    <name type="synonym">Sinorhizobium meliloti</name>
    <dbReference type="NCBI Taxonomy" id="382"/>
    <lineage>
        <taxon>Bacteria</taxon>
        <taxon>Pseudomonadati</taxon>
        <taxon>Pseudomonadota</taxon>
        <taxon>Alphaproteobacteria</taxon>
        <taxon>Hyphomicrobiales</taxon>
        <taxon>Rhizobiaceae</taxon>
        <taxon>Sinorhizobium/Ensifer group</taxon>
        <taxon>Sinorhizobium</taxon>
    </lineage>
</organism>
<evidence type="ECO:0000256" key="4">
    <source>
        <dbReference type="ARBA" id="ARBA00034003"/>
    </source>
</evidence>
<dbReference type="Gene3D" id="3.30.470.30">
    <property type="entry name" value="DNA ligase/mRNA capping enzyme"/>
    <property type="match status" value="1"/>
</dbReference>
<comment type="similarity">
    <text evidence="1">Belongs to the ATP-dependent DNA ligase family.</text>
</comment>
<dbReference type="InterPro" id="IPR016059">
    <property type="entry name" value="DNA_ligase_ATP-dep_CS"/>
</dbReference>
<comment type="catalytic activity">
    <reaction evidence="4">
        <text>ATP + (deoxyribonucleotide)n-3'-hydroxyl + 5'-phospho-(deoxyribonucleotide)m = (deoxyribonucleotide)n+m + AMP + diphosphate.</text>
        <dbReference type="EC" id="6.5.1.1"/>
    </reaction>
</comment>
<dbReference type="AlphaFoldDB" id="A0AAW9TZS6"/>
<proteinExistence type="inferred from homology"/>
<evidence type="ECO:0000259" key="5">
    <source>
        <dbReference type="PROSITE" id="PS50160"/>
    </source>
</evidence>
<dbReference type="GO" id="GO:0006310">
    <property type="term" value="P:DNA recombination"/>
    <property type="evidence" value="ECO:0007669"/>
    <property type="project" value="InterPro"/>
</dbReference>
<dbReference type="PROSITE" id="PS00697">
    <property type="entry name" value="DNA_LIGASE_A1"/>
    <property type="match status" value="1"/>
</dbReference>
<name>A0AAW9TZS6_RHIML</name>
<dbReference type="PANTHER" id="PTHR45674">
    <property type="entry name" value="DNA LIGASE 1/3 FAMILY MEMBER"/>
    <property type="match status" value="1"/>
</dbReference>
<dbReference type="SUPFAM" id="SSF50249">
    <property type="entry name" value="Nucleic acid-binding proteins"/>
    <property type="match status" value="1"/>
</dbReference>
<dbReference type="CDD" id="cd07971">
    <property type="entry name" value="OBF_DNA_ligase_LigD"/>
    <property type="match status" value="1"/>
</dbReference>
<dbReference type="Proteomes" id="UP000429484">
    <property type="component" value="Unassembled WGS sequence"/>
</dbReference>
<dbReference type="InterPro" id="IPR050191">
    <property type="entry name" value="ATP-dep_DNA_ligase"/>
</dbReference>
<dbReference type="PROSITE" id="PS50160">
    <property type="entry name" value="DNA_LIGASE_A3"/>
    <property type="match status" value="1"/>
</dbReference>
<dbReference type="InterPro" id="IPR012340">
    <property type="entry name" value="NA-bd_OB-fold"/>
</dbReference>
<sequence>MFSQPKESIRLFAGLCVNGVMAKASSKKPRDTAPIDPMPARVDPCLATLVDKPPKGPDWAYEVKWDGHRIAVHIEPSRVRILTRGGYDWTGKFPSIADDARRLAVKTAILDGEAVVLDDKGRSDFGMLQRALGRLPSPYESGAIVFFAFDLLYLDGRDLRRLPLRERRRLLEPLVAGREGAVRLSDEVQADGDEFFRVACEHGLEGIIAKHVEEPYRSGRGEWWQKITCKRRDSFVIVGFEPSTVPGHLGRLLLGARQGNDLVYVGGCGTGWSHELSRELRKLLEGMKTKAPAVALRRKGAVFIEPVLVAEVEYRAWTDDGKLRHASFKGIREREDEAAIFSLSDGTAKF</sequence>
<evidence type="ECO:0000256" key="2">
    <source>
        <dbReference type="ARBA" id="ARBA00012727"/>
    </source>
</evidence>
<dbReference type="Pfam" id="PF01068">
    <property type="entry name" value="DNA_ligase_A_M"/>
    <property type="match status" value="1"/>
</dbReference>
<evidence type="ECO:0000256" key="3">
    <source>
        <dbReference type="ARBA" id="ARBA00022598"/>
    </source>
</evidence>
<feature type="domain" description="ATP-dependent DNA ligase family profile" evidence="5">
    <location>
        <begin position="137"/>
        <end position="270"/>
    </location>
</feature>
<reference evidence="6 7" key="1">
    <citation type="journal article" date="2013" name="Genome Biol.">
        <title>Comparative genomics of the core and accessory genomes of 48 Sinorhizobium strains comprising five genospecies.</title>
        <authorList>
            <person name="Sugawara M."/>
            <person name="Epstein B."/>
            <person name="Badgley B.D."/>
            <person name="Unno T."/>
            <person name="Xu L."/>
            <person name="Reese J."/>
            <person name="Gyaneshwar P."/>
            <person name="Denny R."/>
            <person name="Mudge J."/>
            <person name="Bharti A.K."/>
            <person name="Farmer A.D."/>
            <person name="May G.D."/>
            <person name="Woodward J.E."/>
            <person name="Medigue C."/>
            <person name="Vallenet D."/>
            <person name="Lajus A."/>
            <person name="Rouy Z."/>
            <person name="Martinez-Vaz B."/>
            <person name="Tiffin P."/>
            <person name="Young N.D."/>
            <person name="Sadowsky M.J."/>
        </authorList>
    </citation>
    <scope>NUCLEOTIDE SEQUENCE [LARGE SCALE GENOMIC DNA]</scope>
    <source>
        <strain evidence="6 7">N6B1</strain>
    </source>
</reference>
<dbReference type="GO" id="GO:0006281">
    <property type="term" value="P:DNA repair"/>
    <property type="evidence" value="ECO:0007669"/>
    <property type="project" value="InterPro"/>
</dbReference>
<dbReference type="NCBIfam" id="TIGR02779">
    <property type="entry name" value="NHEJ_ligase_lig"/>
    <property type="match status" value="1"/>
</dbReference>